<gene>
    <name evidence="3" type="ORF">ACFP3R_18245</name>
</gene>
<name>A0ABW1P6Q6_9PSEU</name>
<evidence type="ECO:0000256" key="1">
    <source>
        <dbReference type="SAM" id="MobiDB-lite"/>
    </source>
</evidence>
<feature type="transmembrane region" description="Helical" evidence="2">
    <location>
        <begin position="64"/>
        <end position="84"/>
    </location>
</feature>
<keyword evidence="2" id="KW-0472">Membrane</keyword>
<feature type="transmembrane region" description="Helical" evidence="2">
    <location>
        <begin position="91"/>
        <end position="124"/>
    </location>
</feature>
<accession>A0ABW1P6Q6</accession>
<comment type="caution">
    <text evidence="3">The sequence shown here is derived from an EMBL/GenBank/DDBJ whole genome shotgun (WGS) entry which is preliminary data.</text>
</comment>
<dbReference type="Proteomes" id="UP001596220">
    <property type="component" value="Unassembled WGS sequence"/>
</dbReference>
<organism evidence="3 4">
    <name type="scientific">Saccharothrix lopnurensis</name>
    <dbReference type="NCBI Taxonomy" id="1670621"/>
    <lineage>
        <taxon>Bacteria</taxon>
        <taxon>Bacillati</taxon>
        <taxon>Actinomycetota</taxon>
        <taxon>Actinomycetes</taxon>
        <taxon>Pseudonocardiales</taxon>
        <taxon>Pseudonocardiaceae</taxon>
        <taxon>Saccharothrix</taxon>
    </lineage>
</organism>
<sequence>MTGPVTGPVSGPVSGPANSGTGAANPDPRPGGPDPRPGEPDLPPGRPSPNPGERIELRPGLPGWVLRAAIALTCGAVAAVLAAVGVESPALALYLAIAVAAAAIPTTAAAALLIGYPAVAVVFATDGPSWPAVLALVVLLHLVHVLCAYAAVLPLHSRIHPEALGAPARRFALVQLSVFALAGLVTLLPARRTDAPVELIGLACAVGLVLVTVLLLRRRS</sequence>
<feature type="transmembrane region" description="Helical" evidence="2">
    <location>
        <begin position="196"/>
        <end position="216"/>
    </location>
</feature>
<dbReference type="RefSeq" id="WP_380637416.1">
    <property type="nucleotide sequence ID" value="NZ_JBHSQO010000016.1"/>
</dbReference>
<keyword evidence="4" id="KW-1185">Reference proteome</keyword>
<keyword evidence="2" id="KW-1133">Transmembrane helix</keyword>
<proteinExistence type="predicted"/>
<keyword evidence="2" id="KW-0812">Transmembrane</keyword>
<protein>
    <submittedName>
        <fullName evidence="3">Uncharacterized protein</fullName>
    </submittedName>
</protein>
<feature type="transmembrane region" description="Helical" evidence="2">
    <location>
        <begin position="130"/>
        <end position="151"/>
    </location>
</feature>
<feature type="compositionally biased region" description="Pro residues" evidence="1">
    <location>
        <begin position="27"/>
        <end position="50"/>
    </location>
</feature>
<feature type="transmembrane region" description="Helical" evidence="2">
    <location>
        <begin position="171"/>
        <end position="190"/>
    </location>
</feature>
<reference evidence="4" key="1">
    <citation type="journal article" date="2019" name="Int. J. Syst. Evol. Microbiol.">
        <title>The Global Catalogue of Microorganisms (GCM) 10K type strain sequencing project: providing services to taxonomists for standard genome sequencing and annotation.</title>
        <authorList>
            <consortium name="The Broad Institute Genomics Platform"/>
            <consortium name="The Broad Institute Genome Sequencing Center for Infectious Disease"/>
            <person name="Wu L."/>
            <person name="Ma J."/>
        </authorList>
    </citation>
    <scope>NUCLEOTIDE SEQUENCE [LARGE SCALE GENOMIC DNA]</scope>
    <source>
        <strain evidence="4">CGMCC 4.7246</strain>
    </source>
</reference>
<dbReference type="EMBL" id="JBHSQO010000016">
    <property type="protein sequence ID" value="MFC6091221.1"/>
    <property type="molecule type" value="Genomic_DNA"/>
</dbReference>
<feature type="region of interest" description="Disordered" evidence="1">
    <location>
        <begin position="1"/>
        <end position="53"/>
    </location>
</feature>
<evidence type="ECO:0000256" key="2">
    <source>
        <dbReference type="SAM" id="Phobius"/>
    </source>
</evidence>
<evidence type="ECO:0000313" key="3">
    <source>
        <dbReference type="EMBL" id="MFC6091221.1"/>
    </source>
</evidence>
<evidence type="ECO:0000313" key="4">
    <source>
        <dbReference type="Proteomes" id="UP001596220"/>
    </source>
</evidence>